<comment type="caution">
    <text evidence="1">The sequence shown here is derived from an EMBL/GenBank/DDBJ whole genome shotgun (WGS) entry which is preliminary data.</text>
</comment>
<evidence type="ECO:0000313" key="1">
    <source>
        <dbReference type="EMBL" id="GAA0172151.1"/>
    </source>
</evidence>
<proteinExistence type="predicted"/>
<gene>
    <name evidence="1" type="ORF">LIER_26033</name>
</gene>
<keyword evidence="2" id="KW-1185">Reference proteome</keyword>
<sequence>MKVVVQERQMKDRISENAAGGALGGKTVREIQEIFESLATNSLQKGVKGNPRGVHGINANSDVTRQLASLQM</sequence>
<name>A0AAV3R911_LITER</name>
<dbReference type="Proteomes" id="UP001454036">
    <property type="component" value="Unassembled WGS sequence"/>
</dbReference>
<accession>A0AAV3R911</accession>
<dbReference type="AlphaFoldDB" id="A0AAV3R911"/>
<organism evidence="1 2">
    <name type="scientific">Lithospermum erythrorhizon</name>
    <name type="common">Purple gromwell</name>
    <name type="synonym">Lithospermum officinale var. erythrorhizon</name>
    <dbReference type="NCBI Taxonomy" id="34254"/>
    <lineage>
        <taxon>Eukaryota</taxon>
        <taxon>Viridiplantae</taxon>
        <taxon>Streptophyta</taxon>
        <taxon>Embryophyta</taxon>
        <taxon>Tracheophyta</taxon>
        <taxon>Spermatophyta</taxon>
        <taxon>Magnoliopsida</taxon>
        <taxon>eudicotyledons</taxon>
        <taxon>Gunneridae</taxon>
        <taxon>Pentapetalae</taxon>
        <taxon>asterids</taxon>
        <taxon>lamiids</taxon>
        <taxon>Boraginales</taxon>
        <taxon>Boraginaceae</taxon>
        <taxon>Boraginoideae</taxon>
        <taxon>Lithospermeae</taxon>
        <taxon>Lithospermum</taxon>
    </lineage>
</organism>
<protein>
    <submittedName>
        <fullName evidence="1">Uncharacterized protein</fullName>
    </submittedName>
</protein>
<reference evidence="1 2" key="1">
    <citation type="submission" date="2024-01" db="EMBL/GenBank/DDBJ databases">
        <title>The complete chloroplast genome sequence of Lithospermum erythrorhizon: insights into the phylogenetic relationship among Boraginaceae species and the maternal lineages of purple gromwells.</title>
        <authorList>
            <person name="Okada T."/>
            <person name="Watanabe K."/>
        </authorList>
    </citation>
    <scope>NUCLEOTIDE SEQUENCE [LARGE SCALE GENOMIC DNA]</scope>
</reference>
<dbReference type="EMBL" id="BAABME010007983">
    <property type="protein sequence ID" value="GAA0172151.1"/>
    <property type="molecule type" value="Genomic_DNA"/>
</dbReference>
<evidence type="ECO:0000313" key="2">
    <source>
        <dbReference type="Proteomes" id="UP001454036"/>
    </source>
</evidence>